<accession>A0A3M7P5B7</accession>
<reference evidence="1 2" key="1">
    <citation type="journal article" date="2018" name="Sci. Rep.">
        <title>Genomic signatures of local adaptation to the degree of environmental predictability in rotifers.</title>
        <authorList>
            <person name="Franch-Gras L."/>
            <person name="Hahn C."/>
            <person name="Garcia-Roger E.M."/>
            <person name="Carmona M.J."/>
            <person name="Serra M."/>
            <person name="Gomez A."/>
        </authorList>
    </citation>
    <scope>NUCLEOTIDE SEQUENCE [LARGE SCALE GENOMIC DNA]</scope>
    <source>
        <strain evidence="1">HYR1</strain>
    </source>
</reference>
<gene>
    <name evidence="1" type="ORF">BpHYR1_019048</name>
</gene>
<name>A0A3M7P5B7_BRAPC</name>
<sequence>MRFFISYYIKKRTRNFAEIVAWMTVGFYEEKKDQKKFIIFDEIFVLNSSYLNTVDKITWLWKY</sequence>
<organism evidence="1 2">
    <name type="scientific">Brachionus plicatilis</name>
    <name type="common">Marine rotifer</name>
    <name type="synonym">Brachionus muelleri</name>
    <dbReference type="NCBI Taxonomy" id="10195"/>
    <lineage>
        <taxon>Eukaryota</taxon>
        <taxon>Metazoa</taxon>
        <taxon>Spiralia</taxon>
        <taxon>Gnathifera</taxon>
        <taxon>Rotifera</taxon>
        <taxon>Eurotatoria</taxon>
        <taxon>Monogononta</taxon>
        <taxon>Pseudotrocha</taxon>
        <taxon>Ploima</taxon>
        <taxon>Brachionidae</taxon>
        <taxon>Brachionus</taxon>
    </lineage>
</organism>
<comment type="caution">
    <text evidence="1">The sequence shown here is derived from an EMBL/GenBank/DDBJ whole genome shotgun (WGS) entry which is preliminary data.</text>
</comment>
<proteinExistence type="predicted"/>
<dbReference type="EMBL" id="REGN01013409">
    <property type="protein sequence ID" value="RMZ93957.1"/>
    <property type="molecule type" value="Genomic_DNA"/>
</dbReference>
<evidence type="ECO:0000313" key="2">
    <source>
        <dbReference type="Proteomes" id="UP000276133"/>
    </source>
</evidence>
<evidence type="ECO:0000313" key="1">
    <source>
        <dbReference type="EMBL" id="RMZ93957.1"/>
    </source>
</evidence>
<protein>
    <submittedName>
        <fullName evidence="1">Uncharacterized protein</fullName>
    </submittedName>
</protein>
<dbReference type="AlphaFoldDB" id="A0A3M7P5B7"/>
<keyword evidence="2" id="KW-1185">Reference proteome</keyword>
<dbReference type="Proteomes" id="UP000276133">
    <property type="component" value="Unassembled WGS sequence"/>
</dbReference>